<evidence type="ECO:0000313" key="1">
    <source>
        <dbReference type="EMBL" id="KAI3774297.1"/>
    </source>
</evidence>
<evidence type="ECO:0000313" key="2">
    <source>
        <dbReference type="Proteomes" id="UP001056120"/>
    </source>
</evidence>
<accession>A0ACB9FUR2</accession>
<protein>
    <submittedName>
        <fullName evidence="1">Uncharacterized protein</fullName>
    </submittedName>
</protein>
<proteinExistence type="predicted"/>
<gene>
    <name evidence="1" type="ORF">L1987_48846</name>
</gene>
<reference evidence="1 2" key="2">
    <citation type="journal article" date="2022" name="Mol. Ecol. Resour.">
        <title>The genomes of chicory, endive, great burdock and yacon provide insights into Asteraceae paleo-polyploidization history and plant inulin production.</title>
        <authorList>
            <person name="Fan W."/>
            <person name="Wang S."/>
            <person name="Wang H."/>
            <person name="Wang A."/>
            <person name="Jiang F."/>
            <person name="Liu H."/>
            <person name="Zhao H."/>
            <person name="Xu D."/>
            <person name="Zhang Y."/>
        </authorList>
    </citation>
    <scope>NUCLEOTIDE SEQUENCE [LARGE SCALE GENOMIC DNA]</scope>
    <source>
        <strain evidence="2">cv. Yunnan</strain>
        <tissue evidence="1">Leaves</tissue>
    </source>
</reference>
<comment type="caution">
    <text evidence="1">The sequence shown here is derived from an EMBL/GenBank/DDBJ whole genome shotgun (WGS) entry which is preliminary data.</text>
</comment>
<organism evidence="1 2">
    <name type="scientific">Smallanthus sonchifolius</name>
    <dbReference type="NCBI Taxonomy" id="185202"/>
    <lineage>
        <taxon>Eukaryota</taxon>
        <taxon>Viridiplantae</taxon>
        <taxon>Streptophyta</taxon>
        <taxon>Embryophyta</taxon>
        <taxon>Tracheophyta</taxon>
        <taxon>Spermatophyta</taxon>
        <taxon>Magnoliopsida</taxon>
        <taxon>eudicotyledons</taxon>
        <taxon>Gunneridae</taxon>
        <taxon>Pentapetalae</taxon>
        <taxon>asterids</taxon>
        <taxon>campanulids</taxon>
        <taxon>Asterales</taxon>
        <taxon>Asteraceae</taxon>
        <taxon>Asteroideae</taxon>
        <taxon>Heliantheae alliance</taxon>
        <taxon>Millerieae</taxon>
        <taxon>Smallanthus</taxon>
    </lineage>
</organism>
<dbReference type="Proteomes" id="UP001056120">
    <property type="component" value="Linkage Group LG16"/>
</dbReference>
<reference evidence="2" key="1">
    <citation type="journal article" date="2022" name="Mol. Ecol. Resour.">
        <title>The genomes of chicory, endive, great burdock and yacon provide insights into Asteraceae palaeo-polyploidization history and plant inulin production.</title>
        <authorList>
            <person name="Fan W."/>
            <person name="Wang S."/>
            <person name="Wang H."/>
            <person name="Wang A."/>
            <person name="Jiang F."/>
            <person name="Liu H."/>
            <person name="Zhao H."/>
            <person name="Xu D."/>
            <person name="Zhang Y."/>
        </authorList>
    </citation>
    <scope>NUCLEOTIDE SEQUENCE [LARGE SCALE GENOMIC DNA]</scope>
    <source>
        <strain evidence="2">cv. Yunnan</strain>
    </source>
</reference>
<keyword evidence="2" id="KW-1185">Reference proteome</keyword>
<dbReference type="EMBL" id="CM042033">
    <property type="protein sequence ID" value="KAI3774297.1"/>
    <property type="molecule type" value="Genomic_DNA"/>
</dbReference>
<sequence length="119" mass="13061">MLRLLVRPMLIKIGFEYAMSKGFSTLWSIFLQQNIEQSSSRCHLRLYWCDKGANDGGVSDSSEGSVSLPSDGSGCYFGDSLSVTTGNDDALRMTCPSSAEGDMDDINMPAMQCMCRCYV</sequence>
<name>A0ACB9FUR2_9ASTR</name>